<dbReference type="PROSITE" id="PS50097">
    <property type="entry name" value="BTB"/>
    <property type="match status" value="1"/>
</dbReference>
<dbReference type="OrthoDB" id="3176202at2759"/>
<protein>
    <submittedName>
        <fullName evidence="16">Uncharacterized protein</fullName>
    </submittedName>
</protein>
<comment type="function">
    <text evidence="1">May be involved in transcriptional regulation.</text>
</comment>
<feature type="compositionally biased region" description="Polar residues" evidence="13">
    <location>
        <begin position="305"/>
        <end position="325"/>
    </location>
</feature>
<feature type="domain" description="BTB" evidence="14">
    <location>
        <begin position="32"/>
        <end position="100"/>
    </location>
</feature>
<dbReference type="GO" id="GO:0005634">
    <property type="term" value="C:nucleus"/>
    <property type="evidence" value="ECO:0007669"/>
    <property type="project" value="UniProtKB-SubCell"/>
</dbReference>
<dbReference type="AlphaFoldDB" id="A0A8W8NAQ3"/>
<dbReference type="PANTHER" id="PTHR24394:SF29">
    <property type="entry name" value="MYONEURIN"/>
    <property type="match status" value="1"/>
</dbReference>
<dbReference type="FunFam" id="3.30.160.60:FF:000771">
    <property type="entry name" value="zinc finger protein 648"/>
    <property type="match status" value="1"/>
</dbReference>
<evidence type="ECO:0000256" key="12">
    <source>
        <dbReference type="PROSITE-ProRule" id="PRU00042"/>
    </source>
</evidence>
<dbReference type="Gene3D" id="1.25.40.420">
    <property type="match status" value="1"/>
</dbReference>
<accession>A0A8W8NAQ3</accession>
<evidence type="ECO:0000256" key="7">
    <source>
        <dbReference type="ARBA" id="ARBA00022833"/>
    </source>
</evidence>
<dbReference type="PANTHER" id="PTHR24394">
    <property type="entry name" value="ZINC FINGER PROTEIN"/>
    <property type="match status" value="1"/>
</dbReference>
<dbReference type="FunFam" id="3.30.160.60:FF:000264">
    <property type="entry name" value="Zinc finger protein 236"/>
    <property type="match status" value="1"/>
</dbReference>
<dbReference type="Pfam" id="PF12874">
    <property type="entry name" value="zf-met"/>
    <property type="match status" value="1"/>
</dbReference>
<feature type="region of interest" description="Disordered" evidence="13">
    <location>
        <begin position="362"/>
        <end position="401"/>
    </location>
</feature>
<dbReference type="GO" id="GO:0000981">
    <property type="term" value="F:DNA-binding transcription factor activity, RNA polymerase II-specific"/>
    <property type="evidence" value="ECO:0007669"/>
    <property type="project" value="TreeGrafter"/>
</dbReference>
<dbReference type="SMART" id="SM00225">
    <property type="entry name" value="BTB"/>
    <property type="match status" value="1"/>
</dbReference>
<dbReference type="Gene3D" id="3.30.710.10">
    <property type="entry name" value="Potassium Channel Kv1.1, Chain A"/>
    <property type="match status" value="1"/>
</dbReference>
<dbReference type="InterPro" id="IPR013087">
    <property type="entry name" value="Znf_C2H2_type"/>
</dbReference>
<evidence type="ECO:0000256" key="10">
    <source>
        <dbReference type="ARBA" id="ARBA00023163"/>
    </source>
</evidence>
<evidence type="ECO:0000256" key="4">
    <source>
        <dbReference type="ARBA" id="ARBA00022723"/>
    </source>
</evidence>
<dbReference type="Proteomes" id="UP000005408">
    <property type="component" value="Unassembled WGS sequence"/>
</dbReference>
<dbReference type="GO" id="GO:0003677">
    <property type="term" value="F:DNA binding"/>
    <property type="evidence" value="ECO:0007669"/>
    <property type="project" value="UniProtKB-KW"/>
</dbReference>
<evidence type="ECO:0000256" key="8">
    <source>
        <dbReference type="ARBA" id="ARBA00023015"/>
    </source>
</evidence>
<dbReference type="Gene3D" id="3.30.160.60">
    <property type="entry name" value="Classic Zinc Finger"/>
    <property type="match status" value="6"/>
</dbReference>
<keyword evidence="6 12" id="KW-0863">Zinc-finger</keyword>
<evidence type="ECO:0000313" key="17">
    <source>
        <dbReference type="Proteomes" id="UP000005408"/>
    </source>
</evidence>
<feature type="region of interest" description="Disordered" evidence="13">
    <location>
        <begin position="267"/>
        <end position="329"/>
    </location>
</feature>
<keyword evidence="9" id="KW-0238">DNA-binding</keyword>
<organism evidence="16 17">
    <name type="scientific">Magallana gigas</name>
    <name type="common">Pacific oyster</name>
    <name type="synonym">Crassostrea gigas</name>
    <dbReference type="NCBI Taxonomy" id="29159"/>
    <lineage>
        <taxon>Eukaryota</taxon>
        <taxon>Metazoa</taxon>
        <taxon>Spiralia</taxon>
        <taxon>Lophotrochozoa</taxon>
        <taxon>Mollusca</taxon>
        <taxon>Bivalvia</taxon>
        <taxon>Autobranchia</taxon>
        <taxon>Pteriomorphia</taxon>
        <taxon>Ostreida</taxon>
        <taxon>Ostreoidea</taxon>
        <taxon>Ostreidae</taxon>
        <taxon>Magallana</taxon>
    </lineage>
</organism>
<keyword evidence="5" id="KW-0677">Repeat</keyword>
<feature type="domain" description="C2H2-type" evidence="15">
    <location>
        <begin position="334"/>
        <end position="356"/>
    </location>
</feature>
<dbReference type="Pfam" id="PF00651">
    <property type="entry name" value="BTB"/>
    <property type="match status" value="1"/>
</dbReference>
<dbReference type="InterPro" id="IPR036236">
    <property type="entry name" value="Znf_C2H2_sf"/>
</dbReference>
<dbReference type="PROSITE" id="PS50157">
    <property type="entry name" value="ZINC_FINGER_C2H2_2"/>
    <property type="match status" value="7"/>
</dbReference>
<evidence type="ECO:0000256" key="5">
    <source>
        <dbReference type="ARBA" id="ARBA00022737"/>
    </source>
</evidence>
<evidence type="ECO:0000256" key="9">
    <source>
        <dbReference type="ARBA" id="ARBA00023125"/>
    </source>
</evidence>
<feature type="compositionally biased region" description="Low complexity" evidence="13">
    <location>
        <begin position="373"/>
        <end position="395"/>
    </location>
</feature>
<dbReference type="SUPFAM" id="SSF54695">
    <property type="entry name" value="POZ domain"/>
    <property type="match status" value="1"/>
</dbReference>
<evidence type="ECO:0000259" key="15">
    <source>
        <dbReference type="PROSITE" id="PS50157"/>
    </source>
</evidence>
<evidence type="ECO:0000256" key="11">
    <source>
        <dbReference type="ARBA" id="ARBA00023242"/>
    </source>
</evidence>
<dbReference type="Pfam" id="PF00096">
    <property type="entry name" value="zf-C2H2"/>
    <property type="match status" value="4"/>
</dbReference>
<keyword evidence="10" id="KW-0804">Transcription</keyword>
<evidence type="ECO:0000256" key="3">
    <source>
        <dbReference type="ARBA" id="ARBA00006991"/>
    </source>
</evidence>
<name>A0A8W8NAQ3_MAGGI</name>
<keyword evidence="4" id="KW-0479">Metal-binding</keyword>
<dbReference type="EnsemblMetazoa" id="G5379.1">
    <property type="protein sequence ID" value="G5379.1:cds"/>
    <property type="gene ID" value="G5379"/>
</dbReference>
<keyword evidence="8" id="KW-0805">Transcription regulation</keyword>
<evidence type="ECO:0000259" key="14">
    <source>
        <dbReference type="PROSITE" id="PS50097"/>
    </source>
</evidence>
<comment type="subcellular location">
    <subcellularLocation>
        <location evidence="2">Nucleus</location>
    </subcellularLocation>
</comment>
<dbReference type="SMART" id="SM00355">
    <property type="entry name" value="ZnF_C2H2"/>
    <property type="match status" value="7"/>
</dbReference>
<dbReference type="FunFam" id="3.30.160.60:FF:002343">
    <property type="entry name" value="Zinc finger protein 33A"/>
    <property type="match status" value="1"/>
</dbReference>
<dbReference type="CDD" id="cd14733">
    <property type="entry name" value="BACK"/>
    <property type="match status" value="1"/>
</dbReference>
<dbReference type="FunFam" id="3.30.160.60:FF:001397">
    <property type="entry name" value="Datilografo, isoform A"/>
    <property type="match status" value="1"/>
</dbReference>
<keyword evidence="17" id="KW-1185">Reference proteome</keyword>
<dbReference type="GO" id="GO:0008270">
    <property type="term" value="F:zinc ion binding"/>
    <property type="evidence" value="ECO:0007669"/>
    <property type="project" value="UniProtKB-KW"/>
</dbReference>
<feature type="domain" description="C2H2-type" evidence="15">
    <location>
        <begin position="625"/>
        <end position="650"/>
    </location>
</feature>
<evidence type="ECO:0000313" key="16">
    <source>
        <dbReference type="EnsemblMetazoa" id="G5379.3:cds"/>
    </source>
</evidence>
<dbReference type="FunFam" id="3.30.160.60:FF:000100">
    <property type="entry name" value="Zinc finger 45-like"/>
    <property type="match status" value="1"/>
</dbReference>
<dbReference type="InterPro" id="IPR000210">
    <property type="entry name" value="BTB/POZ_dom"/>
</dbReference>
<keyword evidence="11" id="KW-0539">Nucleus</keyword>
<evidence type="ECO:0000256" key="1">
    <source>
        <dbReference type="ARBA" id="ARBA00003767"/>
    </source>
</evidence>
<dbReference type="EnsemblMetazoa" id="G5379.3">
    <property type="protein sequence ID" value="G5379.3:cds"/>
    <property type="gene ID" value="G5379"/>
</dbReference>
<dbReference type="OMA" id="AMIAHIF"/>
<feature type="domain" description="C2H2-type" evidence="15">
    <location>
        <begin position="568"/>
        <end position="595"/>
    </location>
</feature>
<proteinExistence type="inferred from homology"/>
<feature type="compositionally biased region" description="Basic and acidic residues" evidence="13">
    <location>
        <begin position="719"/>
        <end position="728"/>
    </location>
</feature>
<comment type="similarity">
    <text evidence="3">Belongs to the krueppel C2H2-type zinc-finger protein family.</text>
</comment>
<sequence length="728" mass="81775">MSMEKTMHYTSVNHAHQAIEQINQLRNRRELCDIILRCNETRIFAHKLVLSVNSPYFKGLMNTRYYMEPGLYEHPLKGVEGDAVQTIVNFFYTATVSVNEETVWDLLPAAAKLHVAEIQSLCSNFLLSILDIENCLKIHHIATECLASNLLKESTDFIKENFDKLLDEDCFLDLEFGEAMPHLKRLGDTGLTNDQVLHAIKCWMVAAIDERQVFGPKIIKKFPNLAAKLEEFIPLEFLENESEIQGTQVKASKRKGLKLPLRQVYTSTHNDQSAERTPLLPHTSTPKTPYENGIGSHNGSDKGGSDNSCSPHSNKPQGPSQTPTVPNGKAEENFMCFECAEEFDTKAELEEHAKGHKVYIKKENISPNQNHASKQSSKSNSPNSLSYSPTPTKFSTPPPRSFSPYEDYIKMNANKSLDFSSSLSSYLNNTDDSGGSYFDQYMRARGLDSPSFGQRYSRSPTPSRVQSTNPLLITVTSGTVDGSDMKFICPVCGKSYLDKDSLSRHYETHSHFPCNVCGKTYSTKSNLHTHMKKHSDDKTYSCNTCDKTFTSPSVLKTHLRTHTGEKPFICPTCGVAFAKNIHLKRHLSIHTGIKPHECKVCNKRFSRSDHLKRHVQSIHTQDRPHICSLCGKDFVRKYELNKHMKQSHWGFTVGEEDQEMDSSVNEPMDTSSMASMHAAMAKGFVPFSESKGDTSLEDEENSPGKKGLVSPTDRIPVTVKEEPISPSK</sequence>
<dbReference type="Pfam" id="PF13894">
    <property type="entry name" value="zf-C2H2_4"/>
    <property type="match status" value="1"/>
</dbReference>
<keyword evidence="7" id="KW-0862">Zinc</keyword>
<reference evidence="16" key="1">
    <citation type="submission" date="2022-08" db="UniProtKB">
        <authorList>
            <consortium name="EnsemblMetazoa"/>
        </authorList>
    </citation>
    <scope>IDENTIFICATION</scope>
    <source>
        <strain evidence="16">05x7-T-G4-1.051#20</strain>
    </source>
</reference>
<evidence type="ECO:0000256" key="13">
    <source>
        <dbReference type="SAM" id="MobiDB-lite"/>
    </source>
</evidence>
<feature type="domain" description="C2H2-type" evidence="15">
    <location>
        <begin position="512"/>
        <end position="539"/>
    </location>
</feature>
<feature type="domain" description="C2H2-type" evidence="15">
    <location>
        <begin position="540"/>
        <end position="567"/>
    </location>
</feature>
<feature type="domain" description="C2H2-type" evidence="15">
    <location>
        <begin position="596"/>
        <end position="624"/>
    </location>
</feature>
<evidence type="ECO:0000256" key="6">
    <source>
        <dbReference type="ARBA" id="ARBA00022771"/>
    </source>
</evidence>
<feature type="domain" description="C2H2-type" evidence="15">
    <location>
        <begin position="487"/>
        <end position="510"/>
    </location>
</feature>
<dbReference type="InterPro" id="IPR011333">
    <property type="entry name" value="SKP1/BTB/POZ_sf"/>
</dbReference>
<dbReference type="PROSITE" id="PS00028">
    <property type="entry name" value="ZINC_FINGER_C2H2_1"/>
    <property type="match status" value="6"/>
</dbReference>
<dbReference type="SUPFAM" id="SSF57667">
    <property type="entry name" value="beta-beta-alpha zinc fingers"/>
    <property type="match status" value="3"/>
</dbReference>
<feature type="region of interest" description="Disordered" evidence="13">
    <location>
        <begin position="684"/>
        <end position="728"/>
    </location>
</feature>
<evidence type="ECO:0000256" key="2">
    <source>
        <dbReference type="ARBA" id="ARBA00004123"/>
    </source>
</evidence>